<dbReference type="EMBL" id="VIKU02000003">
    <property type="protein sequence ID" value="NHF60009.1"/>
    <property type="molecule type" value="Genomic_DNA"/>
</dbReference>
<reference evidence="2" key="1">
    <citation type="submission" date="2019-07" db="EMBL/GenBank/DDBJ databases">
        <authorList>
            <person name="De-Chao Zhang Q."/>
        </authorList>
    </citation>
    <scope>NUCLEOTIDE SEQUENCE</scope>
    <source>
        <strain evidence="2">TP-CH-4</strain>
    </source>
</reference>
<proteinExistence type="predicted"/>
<evidence type="ECO:0000313" key="3">
    <source>
        <dbReference type="Proteomes" id="UP000707206"/>
    </source>
</evidence>
<keyword evidence="1" id="KW-1133">Transmembrane helix</keyword>
<protein>
    <submittedName>
        <fullName evidence="2">Uncharacterized protein</fullName>
    </submittedName>
</protein>
<keyword evidence="1" id="KW-0472">Membrane</keyword>
<accession>A0A967AU19</accession>
<reference evidence="2" key="2">
    <citation type="submission" date="2020-03" db="EMBL/GenBank/DDBJ databases">
        <title>Flavobacteriaceae bacterium strain TP-CH-4, a member of the family Flavobacteriaceae isolated from a deep-sea seamount.</title>
        <authorList>
            <person name="Zhang D.-C."/>
        </authorList>
    </citation>
    <scope>NUCLEOTIDE SEQUENCE</scope>
    <source>
        <strain evidence="2">TP-CH-4</strain>
    </source>
</reference>
<comment type="caution">
    <text evidence="2">The sequence shown here is derived from an EMBL/GenBank/DDBJ whole genome shotgun (WGS) entry which is preliminary data.</text>
</comment>
<evidence type="ECO:0000313" key="2">
    <source>
        <dbReference type="EMBL" id="NHF60009.1"/>
    </source>
</evidence>
<dbReference type="AlphaFoldDB" id="A0A967AU19"/>
<feature type="transmembrane region" description="Helical" evidence="1">
    <location>
        <begin position="12"/>
        <end position="33"/>
    </location>
</feature>
<keyword evidence="1" id="KW-0812">Transmembrane</keyword>
<sequence length="80" mass="8900">MDRRKLKKRWLWQGGVGASLFGFGLCAVVESGFLKHSDAPSWKWISLGTLSLCVVLLGLVLLIKAGFLGEQLKNRKARNE</sequence>
<dbReference type="Proteomes" id="UP000707206">
    <property type="component" value="Unassembled WGS sequence"/>
</dbReference>
<organism evidence="2 3">
    <name type="scientific">Pelagihabitans pacificus</name>
    <dbReference type="NCBI Taxonomy" id="2696054"/>
    <lineage>
        <taxon>Bacteria</taxon>
        <taxon>Pseudomonadati</taxon>
        <taxon>Bacteroidota</taxon>
        <taxon>Flavobacteriia</taxon>
        <taxon>Flavobacteriales</taxon>
        <taxon>Flavobacteriaceae</taxon>
        <taxon>Pelagihabitans</taxon>
    </lineage>
</organism>
<feature type="transmembrane region" description="Helical" evidence="1">
    <location>
        <begin position="45"/>
        <end position="68"/>
    </location>
</feature>
<gene>
    <name evidence="2" type="ORF">FK220_011695</name>
</gene>
<name>A0A967AU19_9FLAO</name>
<evidence type="ECO:0000256" key="1">
    <source>
        <dbReference type="SAM" id="Phobius"/>
    </source>
</evidence>
<keyword evidence="3" id="KW-1185">Reference proteome</keyword>
<dbReference type="RefSeq" id="WP_152574514.1">
    <property type="nucleotide sequence ID" value="NZ_VIKU02000003.1"/>
</dbReference>